<dbReference type="STRING" id="337451.A0A443NNQ6"/>
<reference evidence="3 4" key="1">
    <citation type="journal article" date="2019" name="Nat. Plants">
        <title>Stout camphor tree genome fills gaps in understanding of flowering plant genome evolution.</title>
        <authorList>
            <person name="Chaw S.M."/>
            <person name="Liu Y.C."/>
            <person name="Wu Y.W."/>
            <person name="Wang H.Y."/>
            <person name="Lin C.I."/>
            <person name="Wu C.S."/>
            <person name="Ke H.M."/>
            <person name="Chang L.Y."/>
            <person name="Hsu C.Y."/>
            <person name="Yang H.T."/>
            <person name="Sudianto E."/>
            <person name="Hsu M.H."/>
            <person name="Wu K.P."/>
            <person name="Wang L.N."/>
            <person name="Leebens-Mack J.H."/>
            <person name="Tsai I.J."/>
        </authorList>
    </citation>
    <scope>NUCLEOTIDE SEQUENCE [LARGE SCALE GENOMIC DNA]</scope>
    <source>
        <strain evidence="4">cv. Chaw 1501</strain>
        <tissue evidence="3">Young leaves</tissue>
    </source>
</reference>
<evidence type="ECO:0000256" key="1">
    <source>
        <dbReference type="SAM" id="Coils"/>
    </source>
</evidence>
<dbReference type="PANTHER" id="PTHR33067:SF32">
    <property type="entry name" value="ASPARTIC PEPTIDASE DDI1-TYPE DOMAIN-CONTAINING PROTEIN"/>
    <property type="match status" value="1"/>
</dbReference>
<organism evidence="3 4">
    <name type="scientific">Cinnamomum micranthum f. kanehirae</name>
    <dbReference type="NCBI Taxonomy" id="337451"/>
    <lineage>
        <taxon>Eukaryota</taxon>
        <taxon>Viridiplantae</taxon>
        <taxon>Streptophyta</taxon>
        <taxon>Embryophyta</taxon>
        <taxon>Tracheophyta</taxon>
        <taxon>Spermatophyta</taxon>
        <taxon>Magnoliopsida</taxon>
        <taxon>Magnoliidae</taxon>
        <taxon>Laurales</taxon>
        <taxon>Lauraceae</taxon>
        <taxon>Cinnamomum</taxon>
    </lineage>
</organism>
<dbReference type="OrthoDB" id="778454at2759"/>
<dbReference type="SUPFAM" id="SSF50630">
    <property type="entry name" value="Acid proteases"/>
    <property type="match status" value="1"/>
</dbReference>
<comment type="caution">
    <text evidence="3">The sequence shown here is derived from an EMBL/GenBank/DDBJ whole genome shotgun (WGS) entry which is preliminary data.</text>
</comment>
<sequence length="569" mass="63897">MDCIIIHSLSFISGPDPGFGLLARRGPGPGSRHHPNFSWKNGQSATPEYNPQRPSNFGAYVNPQHNTSYAPQAQNRSLEESLNTLIQSQRQFMQSLHNIQQIIQNNQQAIQNNQQVIQRLETSVEQIKRSLQGQGKGTFPAQPLPNPKGQFEVSDVTNPNYQEHVQAVALRSGKELQDIPKKHKQHVSSDLNEKIEKEKGSTNAKTVVDIEKGPDPMTAKPVAPFPLRLTHPRQKIPNQEILDVFKEVRINIPLLDAIKQVPTYAKFLKDLCTAKRRVHVPKKAFLTEQVSAYLTQTTPPKYKDPGCPTISCVIGNHRIGQALLDLGASVNLLPYSVYEQLGLGELKPTRTTLQLADRSIKKPRGVIEDILVQIEHFYFPVDFYVLDTEPVRNESGEISVILGRTFLATSNALINCRSGRLKLSFGNMTLDLDIFQMCKQTRDCETDYHDVDFIDTMVVDDLEECINSHVALLLTGEDMGYLEDFQDDTVEDAHAVWKPHFEELVPSGMPTLPSQVNPPKPELKPLPSNLRYAYLGDDETYPVVISLLLTEDQEGQLLKILKQHKSAIA</sequence>
<dbReference type="Gene3D" id="2.40.70.10">
    <property type="entry name" value="Acid Proteases"/>
    <property type="match status" value="1"/>
</dbReference>
<dbReference type="EMBL" id="QPKB01000003">
    <property type="protein sequence ID" value="RWR80163.1"/>
    <property type="molecule type" value="Genomic_DNA"/>
</dbReference>
<feature type="coiled-coil region" evidence="1">
    <location>
        <begin position="99"/>
        <end position="130"/>
    </location>
</feature>
<name>A0A443NNQ6_9MAGN</name>
<proteinExistence type="predicted"/>
<keyword evidence="4" id="KW-1185">Reference proteome</keyword>
<evidence type="ECO:0000313" key="3">
    <source>
        <dbReference type="EMBL" id="RWR80163.1"/>
    </source>
</evidence>
<gene>
    <name evidence="3" type="ORF">CKAN_00878800</name>
</gene>
<accession>A0A443NNQ6</accession>
<feature type="compositionally biased region" description="Basic and acidic residues" evidence="2">
    <location>
        <begin position="191"/>
        <end position="200"/>
    </location>
</feature>
<keyword evidence="1" id="KW-0175">Coiled coil</keyword>
<dbReference type="Proteomes" id="UP000283530">
    <property type="component" value="Unassembled WGS sequence"/>
</dbReference>
<dbReference type="PANTHER" id="PTHR33067">
    <property type="entry name" value="RNA-DIRECTED DNA POLYMERASE-RELATED"/>
    <property type="match status" value="1"/>
</dbReference>
<evidence type="ECO:0000313" key="4">
    <source>
        <dbReference type="Proteomes" id="UP000283530"/>
    </source>
</evidence>
<dbReference type="CDD" id="cd00303">
    <property type="entry name" value="retropepsin_like"/>
    <property type="match status" value="1"/>
</dbReference>
<protein>
    <submittedName>
        <fullName evidence="3">Retrotransposon gag protein</fullName>
    </submittedName>
</protein>
<feature type="region of interest" description="Disordered" evidence="2">
    <location>
        <begin position="178"/>
        <end position="203"/>
    </location>
</feature>
<dbReference type="AlphaFoldDB" id="A0A443NNQ6"/>
<dbReference type="Pfam" id="PF13650">
    <property type="entry name" value="Asp_protease_2"/>
    <property type="match status" value="1"/>
</dbReference>
<dbReference type="InterPro" id="IPR021109">
    <property type="entry name" value="Peptidase_aspartic_dom_sf"/>
</dbReference>
<evidence type="ECO:0000256" key="2">
    <source>
        <dbReference type="SAM" id="MobiDB-lite"/>
    </source>
</evidence>